<dbReference type="EMBL" id="CAJVCE010000001">
    <property type="protein sequence ID" value="CAG7615656.1"/>
    <property type="molecule type" value="Genomic_DNA"/>
</dbReference>
<sequence length="40" mass="4792">MDLEELLKELFSSQQDWHVKTSENTYVVVPDHNEEIDDEE</sequence>
<keyword evidence="2" id="KW-1185">Reference proteome</keyword>
<evidence type="ECO:0000313" key="2">
    <source>
        <dbReference type="Proteomes" id="UP000730618"/>
    </source>
</evidence>
<dbReference type="RefSeq" id="WP_268966790.1">
    <property type="nucleotide sequence ID" value="NZ_CAJVCE010000001.1"/>
</dbReference>
<comment type="caution">
    <text evidence="1">The sequence shown here is derived from an EMBL/GenBank/DDBJ whole genome shotgun (WGS) entry which is preliminary data.</text>
</comment>
<reference evidence="1 2" key="1">
    <citation type="submission" date="2021-06" db="EMBL/GenBank/DDBJ databases">
        <authorList>
            <person name="Criscuolo A."/>
        </authorList>
    </citation>
    <scope>NUCLEOTIDE SEQUENCE [LARGE SCALE GENOMIC DNA]</scope>
    <source>
        <strain evidence="2">CIP 111802</strain>
    </source>
</reference>
<protein>
    <submittedName>
        <fullName evidence="1">Uncharacterized protein</fullName>
    </submittedName>
</protein>
<evidence type="ECO:0000313" key="1">
    <source>
        <dbReference type="EMBL" id="CAG7615656.1"/>
    </source>
</evidence>
<proteinExistence type="predicted"/>
<accession>A0ABN7TG05</accession>
<name>A0ABN7TG05_9BACL</name>
<organism evidence="1 2">
    <name type="scientific">Paenibacillus allorhizosphaerae</name>
    <dbReference type="NCBI Taxonomy" id="2849866"/>
    <lineage>
        <taxon>Bacteria</taxon>
        <taxon>Bacillati</taxon>
        <taxon>Bacillota</taxon>
        <taxon>Bacilli</taxon>
        <taxon>Bacillales</taxon>
        <taxon>Paenibacillaceae</taxon>
        <taxon>Paenibacillus</taxon>
    </lineage>
</organism>
<gene>
    <name evidence="1" type="ORF">PAECIP111802_00196</name>
</gene>
<dbReference type="Proteomes" id="UP000730618">
    <property type="component" value="Unassembled WGS sequence"/>
</dbReference>